<protein>
    <recommendedName>
        <fullName evidence="1">DUF4142 domain-containing protein</fullName>
    </recommendedName>
</protein>
<dbReference type="AlphaFoldDB" id="A0A261UWX8"/>
<keyword evidence="3" id="KW-1185">Reference proteome</keyword>
<dbReference type="Proteomes" id="UP000215767">
    <property type="component" value="Unassembled WGS sequence"/>
</dbReference>
<dbReference type="InterPro" id="IPR012347">
    <property type="entry name" value="Ferritin-like"/>
</dbReference>
<name>A0A261UWX8_9BORD</name>
<dbReference type="Gene3D" id="1.20.1260.10">
    <property type="match status" value="1"/>
</dbReference>
<dbReference type="RefSeq" id="WP_176463830.1">
    <property type="nucleotide sequence ID" value="NZ_NEVS01000001.1"/>
</dbReference>
<gene>
    <name evidence="2" type="ORF">CAL28_01080</name>
</gene>
<dbReference type="PANTHER" id="PTHR38593:SF1">
    <property type="entry name" value="BLR2558 PROTEIN"/>
    <property type="match status" value="1"/>
</dbReference>
<dbReference type="PROSITE" id="PS51257">
    <property type="entry name" value="PROKAR_LIPOPROTEIN"/>
    <property type="match status" value="1"/>
</dbReference>
<reference evidence="3" key="1">
    <citation type="submission" date="2017-05" db="EMBL/GenBank/DDBJ databases">
        <title>Complete and WGS of Bordetella genogroups.</title>
        <authorList>
            <person name="Spilker T."/>
            <person name="Lipuma J."/>
        </authorList>
    </citation>
    <scope>NUCLEOTIDE SEQUENCE [LARGE SCALE GENOMIC DNA]</scope>
    <source>
        <strain evidence="3">AU8856</strain>
    </source>
</reference>
<organism evidence="2 3">
    <name type="scientific">Bordetella genomosp. 11</name>
    <dbReference type="NCBI Taxonomy" id="1416808"/>
    <lineage>
        <taxon>Bacteria</taxon>
        <taxon>Pseudomonadati</taxon>
        <taxon>Pseudomonadota</taxon>
        <taxon>Betaproteobacteria</taxon>
        <taxon>Burkholderiales</taxon>
        <taxon>Alcaligenaceae</taxon>
        <taxon>Bordetella</taxon>
    </lineage>
</organism>
<dbReference type="InterPro" id="IPR025419">
    <property type="entry name" value="DUF4142"/>
</dbReference>
<sequence>MRLYRALLLSSFAALVGISGCASRDSGGRQAMLTASDQTFLENAAQGNQAEIQGSKMALDKSTSSDVRAFAQTMIKDHTAANEKLTALATRKGYNPPTAPSMMQATELKGLNLFSGNAFDKAYVDRIGIAAHEATIRQFETAAQSADDADIRAFAQGMLPALRHHLEMAQALNQRQKSQ</sequence>
<dbReference type="EMBL" id="NEVS01000001">
    <property type="protein sequence ID" value="OZI66369.1"/>
    <property type="molecule type" value="Genomic_DNA"/>
</dbReference>
<evidence type="ECO:0000259" key="1">
    <source>
        <dbReference type="Pfam" id="PF13628"/>
    </source>
</evidence>
<evidence type="ECO:0000313" key="2">
    <source>
        <dbReference type="EMBL" id="OZI66369.1"/>
    </source>
</evidence>
<feature type="domain" description="DUF4142" evidence="1">
    <location>
        <begin position="36"/>
        <end position="172"/>
    </location>
</feature>
<dbReference type="PANTHER" id="PTHR38593">
    <property type="entry name" value="BLR2558 PROTEIN"/>
    <property type="match status" value="1"/>
</dbReference>
<comment type="caution">
    <text evidence="2">The sequence shown here is derived from an EMBL/GenBank/DDBJ whole genome shotgun (WGS) entry which is preliminary data.</text>
</comment>
<proteinExistence type="predicted"/>
<dbReference type="Pfam" id="PF13628">
    <property type="entry name" value="DUF4142"/>
    <property type="match status" value="1"/>
</dbReference>
<accession>A0A261UWX8</accession>
<evidence type="ECO:0000313" key="3">
    <source>
        <dbReference type="Proteomes" id="UP000215767"/>
    </source>
</evidence>